<dbReference type="InterPro" id="IPR009057">
    <property type="entry name" value="Homeodomain-like_sf"/>
</dbReference>
<dbReference type="InterPro" id="IPR001647">
    <property type="entry name" value="HTH_TetR"/>
</dbReference>
<evidence type="ECO:0000313" key="5">
    <source>
        <dbReference type="Proteomes" id="UP000031866"/>
    </source>
</evidence>
<dbReference type="InterPro" id="IPR050624">
    <property type="entry name" value="HTH-type_Tx_Regulator"/>
</dbReference>
<proteinExistence type="predicted"/>
<feature type="DNA-binding region" description="H-T-H motif" evidence="2">
    <location>
        <begin position="36"/>
        <end position="55"/>
    </location>
</feature>
<dbReference type="OrthoDB" id="9810250at2"/>
<dbReference type="Pfam" id="PF00440">
    <property type="entry name" value="TetR_N"/>
    <property type="match status" value="1"/>
</dbReference>
<dbReference type="PANTHER" id="PTHR43479">
    <property type="entry name" value="ACREF/ENVCD OPERON REPRESSOR-RELATED"/>
    <property type="match status" value="1"/>
</dbReference>
<organism evidence="4 5">
    <name type="scientific">Clostridium beijerinckii</name>
    <name type="common">Clostridium MP</name>
    <dbReference type="NCBI Taxonomy" id="1520"/>
    <lineage>
        <taxon>Bacteria</taxon>
        <taxon>Bacillati</taxon>
        <taxon>Bacillota</taxon>
        <taxon>Clostridia</taxon>
        <taxon>Eubacteriales</taxon>
        <taxon>Clostridiaceae</taxon>
        <taxon>Clostridium</taxon>
    </lineage>
</organism>
<dbReference type="GO" id="GO:0003677">
    <property type="term" value="F:DNA binding"/>
    <property type="evidence" value="ECO:0007669"/>
    <property type="project" value="UniProtKB-UniRule"/>
</dbReference>
<evidence type="ECO:0000313" key="4">
    <source>
        <dbReference type="EMBL" id="AJH00887.1"/>
    </source>
</evidence>
<dbReference type="Gene3D" id="1.10.357.10">
    <property type="entry name" value="Tetracycline Repressor, domain 2"/>
    <property type="match status" value="1"/>
</dbReference>
<sequence>MIQKSQINDKRITKSRKLIQDAFLSLANKSPFENITVKDISERANVNRATFYAHFKDKYDLLDSFISDKFMTIVSSRISPDAKLNEKTLRDLIFIMCDYHKTVGTSYIRLYKSANMLIDMRVQLKLQDIVQNMLNNTRTCSKNEEEKLELITVMMSSGIYCATKRWHSKGNLKDASAISALADEILSFMTSWLTSELD</sequence>
<dbReference type="RefSeq" id="WP_041898880.1">
    <property type="nucleotide sequence ID" value="NZ_CP010086.2"/>
</dbReference>
<keyword evidence="1 2" id="KW-0238">DNA-binding</keyword>
<dbReference type="SUPFAM" id="SSF46689">
    <property type="entry name" value="Homeodomain-like"/>
    <property type="match status" value="1"/>
</dbReference>
<evidence type="ECO:0000256" key="2">
    <source>
        <dbReference type="PROSITE-ProRule" id="PRU00335"/>
    </source>
</evidence>
<evidence type="ECO:0000259" key="3">
    <source>
        <dbReference type="PROSITE" id="PS50977"/>
    </source>
</evidence>
<dbReference type="PANTHER" id="PTHR43479:SF7">
    <property type="entry name" value="TETR-FAMILY TRANSCRIPTIONAL REGULATOR"/>
    <property type="match status" value="1"/>
</dbReference>
<evidence type="ECO:0000256" key="1">
    <source>
        <dbReference type="ARBA" id="ARBA00023125"/>
    </source>
</evidence>
<dbReference type="AlphaFoldDB" id="A0A0B5QRL2"/>
<dbReference type="EMBL" id="CP010086">
    <property type="protein sequence ID" value="AJH00887.1"/>
    <property type="molecule type" value="Genomic_DNA"/>
</dbReference>
<gene>
    <name evidence="4" type="ORF">LF65_04347</name>
</gene>
<dbReference type="STRING" id="1520.LF65_04347"/>
<dbReference type="KEGG" id="cbei:LF65_04347"/>
<dbReference type="Proteomes" id="UP000031866">
    <property type="component" value="Chromosome"/>
</dbReference>
<accession>A0A0B5QRL2</accession>
<dbReference type="PROSITE" id="PS50977">
    <property type="entry name" value="HTH_TETR_2"/>
    <property type="match status" value="1"/>
</dbReference>
<name>A0A0B5QRL2_CLOBE</name>
<reference evidence="5" key="1">
    <citation type="submission" date="2014-12" db="EMBL/GenBank/DDBJ databases">
        <title>Genome sequence of Clostridium beijerinckii strain 59B.</title>
        <authorList>
            <person name="Little G.T."/>
            <person name="Minton N.P."/>
        </authorList>
    </citation>
    <scope>NUCLEOTIDE SEQUENCE [LARGE SCALE GENOMIC DNA]</scope>
    <source>
        <strain evidence="5">59B</strain>
    </source>
</reference>
<protein>
    <submittedName>
        <fullName evidence="4">TetR family transcriptional regulator</fullName>
    </submittedName>
</protein>
<feature type="domain" description="HTH tetR-type" evidence="3">
    <location>
        <begin position="13"/>
        <end position="73"/>
    </location>
</feature>